<dbReference type="EMBL" id="CP003547">
    <property type="protein sequence ID" value="AFP85504.1"/>
    <property type="molecule type" value="Genomic_DNA"/>
</dbReference>
<reference evidence="1 2" key="1">
    <citation type="journal article" date="2012" name="Mol. Biol. Evol.">
        <title>Genome reduction and co-evolution between the primary and secondary bacterial symbionts of psyllids.</title>
        <authorList>
            <person name="Sloan D.B."/>
            <person name="Moran N.A."/>
        </authorList>
    </citation>
    <scope>NUCLEOTIDE SEQUENCE [LARGE SCALE GENOMIC DNA]</scope>
    <source>
        <strain evidence="1">Hcub_S</strain>
    </source>
</reference>
<dbReference type="Proteomes" id="UP000003937">
    <property type="component" value="Chromosome"/>
</dbReference>
<dbReference type="STRING" id="134287.A35E_00193"/>
<evidence type="ECO:0000313" key="1">
    <source>
        <dbReference type="EMBL" id="AFP85504.1"/>
    </source>
</evidence>
<dbReference type="HOGENOM" id="CLU_3047892_0_0_6"/>
<keyword evidence="2" id="KW-1185">Reference proteome</keyword>
<proteinExistence type="predicted"/>
<dbReference type="AlphaFoldDB" id="J3Z5A8"/>
<gene>
    <name evidence="1" type="ORF">A35E_00193</name>
</gene>
<accession>J3Z5A8</accession>
<name>J3Z5A8_9ENTR</name>
<sequence length="54" mass="6229" precursor="true">MCSIMIVIVLFVTNQENASEQYIYAEFQEISVQTGLRKSYNNIFNNGMSILFCL</sequence>
<organism evidence="1 2">
    <name type="scientific">secondary endosymbiont of Heteropsylla cubana</name>
    <dbReference type="NCBI Taxonomy" id="134287"/>
    <lineage>
        <taxon>Bacteria</taxon>
        <taxon>Pseudomonadati</taxon>
        <taxon>Pseudomonadota</taxon>
        <taxon>Gammaproteobacteria</taxon>
        <taxon>Enterobacterales</taxon>
        <taxon>Enterobacteriaceae</taxon>
        <taxon>aphid secondary symbionts</taxon>
    </lineage>
</organism>
<protein>
    <submittedName>
        <fullName evidence="1">Uncharacterized protein</fullName>
    </submittedName>
</protein>
<dbReference type="KEGG" id="sehc:A35E_00193"/>
<evidence type="ECO:0000313" key="2">
    <source>
        <dbReference type="Proteomes" id="UP000003937"/>
    </source>
</evidence>